<keyword evidence="2" id="KW-1185">Reference proteome</keyword>
<accession>A0A238J675</accession>
<dbReference type="EMBL" id="FXXP01000001">
    <property type="protein sequence ID" value="SMX26261.1"/>
    <property type="molecule type" value="Genomic_DNA"/>
</dbReference>
<dbReference type="InterPro" id="IPR021736">
    <property type="entry name" value="DUF3305"/>
</dbReference>
<organism evidence="1 2">
    <name type="scientific">Pelagimonas phthalicica</name>
    <dbReference type="NCBI Taxonomy" id="1037362"/>
    <lineage>
        <taxon>Bacteria</taxon>
        <taxon>Pseudomonadati</taxon>
        <taxon>Pseudomonadota</taxon>
        <taxon>Alphaproteobacteria</taxon>
        <taxon>Rhodobacterales</taxon>
        <taxon>Roseobacteraceae</taxon>
        <taxon>Pelagimonas</taxon>
    </lineage>
</organism>
<protein>
    <recommendedName>
        <fullName evidence="3">Molybdopterin-guanine dinucleotide biosynthesis protein MobA</fullName>
    </recommendedName>
</protein>
<reference evidence="2" key="1">
    <citation type="submission" date="2017-05" db="EMBL/GenBank/DDBJ databases">
        <authorList>
            <person name="Rodrigo-Torres L."/>
            <person name="Arahal R. D."/>
            <person name="Lucena T."/>
        </authorList>
    </citation>
    <scope>NUCLEOTIDE SEQUENCE [LARGE SCALE GENOMIC DNA]</scope>
    <source>
        <strain evidence="2">CECT 8649</strain>
    </source>
</reference>
<name>A0A238J675_9RHOB</name>
<dbReference type="Proteomes" id="UP000225972">
    <property type="component" value="Unassembled WGS sequence"/>
</dbReference>
<dbReference type="Pfam" id="PF11749">
    <property type="entry name" value="DUF3305"/>
    <property type="match status" value="1"/>
</dbReference>
<evidence type="ECO:0000313" key="2">
    <source>
        <dbReference type="Proteomes" id="UP000225972"/>
    </source>
</evidence>
<evidence type="ECO:0008006" key="3">
    <source>
        <dbReference type="Google" id="ProtNLM"/>
    </source>
</evidence>
<evidence type="ECO:0000313" key="1">
    <source>
        <dbReference type="EMBL" id="SMX26261.1"/>
    </source>
</evidence>
<proteinExistence type="predicted"/>
<sequence>MIHNPKMYRTMPLGIVLQRAPGVTRWVPWVWRAVAVLPGAGPAEFREIRRDGDITEVHAATLTLELHGAETEAYVHGLRAQVPCVYVVMREGAGDDPFDMVLVTASPYEAQDYADSGEEVIEKIAMPPALLAFVSDFVDEFHVEEEFKKRRRDKKRTDLVEDGIGDARIAQVADVYRSPAGRKKARLQ</sequence>
<dbReference type="AlphaFoldDB" id="A0A238J675"/>
<gene>
    <name evidence="1" type="ORF">TRP8649_00334</name>
</gene>